<proteinExistence type="predicted"/>
<reference evidence="1 2" key="1">
    <citation type="journal article" date="2014" name="Int. J. Syst. Evol. Microbiol.">
        <title>Nitrososphaera viennensis gen. nov., sp. nov., an aerobic and mesophilic, ammonia-oxidizing archaeon from soil and a member of the archaeal phylum Thaumarchaeota.</title>
        <authorList>
            <person name="Stieglmeier M."/>
            <person name="Klingl A."/>
            <person name="Alves R.J."/>
            <person name="Rittmann S.K."/>
            <person name="Melcher M."/>
            <person name="Leisch N."/>
            <person name="Schleper C."/>
        </authorList>
    </citation>
    <scope>NUCLEOTIDE SEQUENCE [LARGE SCALE GENOMIC DNA]</scope>
    <source>
        <strain evidence="1">EN76</strain>
    </source>
</reference>
<dbReference type="AlphaFoldDB" id="A0A060HQC7"/>
<sequence length="70" mass="7621">MSSKNNPPEPCQYCGHPFSLHFSDDVRGMGSKDARNVHQGCSYQSSNDGSICQCPGFRPARNANPFSSRG</sequence>
<accession>A0A060HQC7</accession>
<gene>
    <name evidence="1" type="ORF">NVIE_1166</name>
</gene>
<dbReference type="HOGENOM" id="CLU_2748332_0_0_2"/>
<protein>
    <submittedName>
        <fullName evidence="1">Uncharacterized protein</fullName>
    </submittedName>
</protein>
<dbReference type="GeneID" id="74946405"/>
<keyword evidence="2" id="KW-1185">Reference proteome</keyword>
<dbReference type="Proteomes" id="UP000027093">
    <property type="component" value="Chromosome"/>
</dbReference>
<dbReference type="EMBL" id="CP007536">
    <property type="protein sequence ID" value="AIC15377.1"/>
    <property type="molecule type" value="Genomic_DNA"/>
</dbReference>
<evidence type="ECO:0000313" key="2">
    <source>
        <dbReference type="Proteomes" id="UP000027093"/>
    </source>
</evidence>
<dbReference type="KEGG" id="nvn:NVIE_1166"/>
<name>A0A060HQC7_9ARCH</name>
<dbReference type="STRING" id="926571.NVIE_1166"/>
<organism evidence="1 2">
    <name type="scientific">Nitrososphaera viennensis EN76</name>
    <dbReference type="NCBI Taxonomy" id="926571"/>
    <lineage>
        <taxon>Archaea</taxon>
        <taxon>Nitrososphaerota</taxon>
        <taxon>Nitrososphaeria</taxon>
        <taxon>Nitrososphaerales</taxon>
        <taxon>Nitrososphaeraceae</taxon>
        <taxon>Nitrososphaera</taxon>
    </lineage>
</organism>
<evidence type="ECO:0000313" key="1">
    <source>
        <dbReference type="EMBL" id="AIC15377.1"/>
    </source>
</evidence>
<dbReference type="OrthoDB" id="376188at2157"/>
<dbReference type="RefSeq" id="WP_144239525.1">
    <property type="nucleotide sequence ID" value="NZ_CP007536.1"/>
</dbReference>